<dbReference type="SMART" id="SM01130">
    <property type="entry name" value="DHDPS"/>
    <property type="match status" value="1"/>
</dbReference>
<dbReference type="Gene3D" id="3.20.20.70">
    <property type="entry name" value="Aldolase class I"/>
    <property type="match status" value="1"/>
</dbReference>
<sequence length="318" mass="33648">MVSSTRPLTPGVYAATLTFFDPKTHELDIECLKKHVIHLAHAGLSGIITLGSNGEAAHLNIEERKLVTQTVVEALKGSGHGHLPVIVGSSAPSVRETVSLCNDAAEVGGTHVLVLPPCYYKAAMSEDTIYKFYMDVAASSPLPVVLYSFPAVSAGIEMSSDLLIRISNGHSNIVGTKFTCGDSGKLGRVARAMDAMTPSKPQKPYWAVAGLADFTLQALVAKGSGVIAGGANVTPKTCCKVYDLFQKGKFEEAMEVQALLSVGDWPHTAAGIGGTKQVLQQFSGYGGLPRPPLGEVSSATAEALREEMQEVMDFESRL</sequence>
<dbReference type="InterPro" id="IPR002220">
    <property type="entry name" value="DapA-like"/>
</dbReference>
<evidence type="ECO:0000313" key="4">
    <source>
        <dbReference type="EMBL" id="KIV84439.1"/>
    </source>
</evidence>
<dbReference type="SUPFAM" id="SSF51569">
    <property type="entry name" value="Aldolase"/>
    <property type="match status" value="1"/>
</dbReference>
<accession>A0A0D1YSM7</accession>
<dbReference type="EMBL" id="KN846951">
    <property type="protein sequence ID" value="KIV84439.1"/>
    <property type="molecule type" value="Genomic_DNA"/>
</dbReference>
<dbReference type="AlphaFoldDB" id="A0A0D1YSM7"/>
<feature type="active site" description="Proton donor/acceptor" evidence="2">
    <location>
        <position position="147"/>
    </location>
</feature>
<dbReference type="PANTHER" id="PTHR12128">
    <property type="entry name" value="DIHYDRODIPICOLINATE SYNTHASE"/>
    <property type="match status" value="1"/>
</dbReference>
<dbReference type="CDD" id="cd00408">
    <property type="entry name" value="DHDPS-like"/>
    <property type="match status" value="1"/>
</dbReference>
<evidence type="ECO:0000256" key="2">
    <source>
        <dbReference type="PIRSR" id="PIRSR001365-1"/>
    </source>
</evidence>
<keyword evidence="1" id="KW-0456">Lyase</keyword>
<dbReference type="OrthoDB" id="191315at2759"/>
<dbReference type="PIRSF" id="PIRSF001365">
    <property type="entry name" value="DHDPS"/>
    <property type="match status" value="1"/>
</dbReference>
<evidence type="ECO:0000313" key="5">
    <source>
        <dbReference type="Proteomes" id="UP000053599"/>
    </source>
</evidence>
<dbReference type="GO" id="GO:0008840">
    <property type="term" value="F:4-hydroxy-tetrahydrodipicolinate synthase activity"/>
    <property type="evidence" value="ECO:0007669"/>
    <property type="project" value="TreeGrafter"/>
</dbReference>
<gene>
    <name evidence="4" type="ORF">PV11_00218</name>
</gene>
<evidence type="ECO:0008006" key="6">
    <source>
        <dbReference type="Google" id="ProtNLM"/>
    </source>
</evidence>
<dbReference type="PANTHER" id="PTHR12128:SF24">
    <property type="entry name" value="DIHYDRODIPICOLINATE SYNTHETASE FAMILY PROTEIN (AFU_ORTHOLOGUE AFUA_3G11920)"/>
    <property type="match status" value="1"/>
</dbReference>
<organism evidence="4 5">
    <name type="scientific">Exophiala sideris</name>
    <dbReference type="NCBI Taxonomy" id="1016849"/>
    <lineage>
        <taxon>Eukaryota</taxon>
        <taxon>Fungi</taxon>
        <taxon>Dikarya</taxon>
        <taxon>Ascomycota</taxon>
        <taxon>Pezizomycotina</taxon>
        <taxon>Eurotiomycetes</taxon>
        <taxon>Chaetothyriomycetidae</taxon>
        <taxon>Chaetothyriales</taxon>
        <taxon>Herpotrichiellaceae</taxon>
        <taxon>Exophiala</taxon>
    </lineage>
</organism>
<dbReference type="HOGENOM" id="CLU_049343_0_2_1"/>
<dbReference type="PRINTS" id="PR00146">
    <property type="entry name" value="DHPICSNTHASE"/>
</dbReference>
<protein>
    <recommendedName>
        <fullName evidence="6">Dihydrodipicolinate synthase</fullName>
    </recommendedName>
</protein>
<evidence type="ECO:0000256" key="3">
    <source>
        <dbReference type="PIRSR" id="PIRSR001365-2"/>
    </source>
</evidence>
<reference evidence="4 5" key="1">
    <citation type="submission" date="2015-01" db="EMBL/GenBank/DDBJ databases">
        <title>The Genome Sequence of Exophiala sideris CBS121828.</title>
        <authorList>
            <consortium name="The Broad Institute Genomics Platform"/>
            <person name="Cuomo C."/>
            <person name="de Hoog S."/>
            <person name="Gorbushina A."/>
            <person name="Stielow B."/>
            <person name="Teixiera M."/>
            <person name="Abouelleil A."/>
            <person name="Chapman S.B."/>
            <person name="Priest M."/>
            <person name="Young S.K."/>
            <person name="Wortman J."/>
            <person name="Nusbaum C."/>
            <person name="Birren B."/>
        </authorList>
    </citation>
    <scope>NUCLEOTIDE SEQUENCE [LARGE SCALE GENOMIC DNA]</scope>
    <source>
        <strain evidence="4 5">CBS 121828</strain>
    </source>
</reference>
<name>A0A0D1YSM7_9EURO</name>
<feature type="binding site" evidence="3">
    <location>
        <position position="227"/>
    </location>
    <ligand>
        <name>pyruvate</name>
        <dbReference type="ChEBI" id="CHEBI:15361"/>
    </ligand>
</feature>
<proteinExistence type="inferred from homology"/>
<comment type="similarity">
    <text evidence="1">Belongs to the DapA family.</text>
</comment>
<dbReference type="STRING" id="1016849.A0A0D1YSM7"/>
<feature type="active site" description="Schiff-base intermediate with substrate" evidence="2">
    <location>
        <position position="177"/>
    </location>
</feature>
<dbReference type="Proteomes" id="UP000053599">
    <property type="component" value="Unassembled WGS sequence"/>
</dbReference>
<dbReference type="Pfam" id="PF00701">
    <property type="entry name" value="DHDPS"/>
    <property type="match status" value="1"/>
</dbReference>
<dbReference type="InterPro" id="IPR013785">
    <property type="entry name" value="Aldolase_TIM"/>
</dbReference>
<evidence type="ECO:0000256" key="1">
    <source>
        <dbReference type="PIRNR" id="PIRNR001365"/>
    </source>
</evidence>